<dbReference type="EMBL" id="JBEZFP010000079">
    <property type="protein sequence ID" value="MEU8137089.1"/>
    <property type="molecule type" value="Genomic_DNA"/>
</dbReference>
<dbReference type="InterPro" id="IPR000794">
    <property type="entry name" value="Beta-ketoacyl_synthase"/>
</dbReference>
<dbReference type="Proteomes" id="UP001551482">
    <property type="component" value="Unassembled WGS sequence"/>
</dbReference>
<dbReference type="InterPro" id="IPR016039">
    <property type="entry name" value="Thiolase-like"/>
</dbReference>
<dbReference type="PANTHER" id="PTHR11712:SF347">
    <property type="entry name" value="BETA KETOACYL-ACYL CARRIER PROTEIN SYNTHASE"/>
    <property type="match status" value="1"/>
</dbReference>
<organism evidence="5 6">
    <name type="scientific">Streptodolium elevatio</name>
    <dbReference type="NCBI Taxonomy" id="3157996"/>
    <lineage>
        <taxon>Bacteria</taxon>
        <taxon>Bacillati</taxon>
        <taxon>Actinomycetota</taxon>
        <taxon>Actinomycetes</taxon>
        <taxon>Kitasatosporales</taxon>
        <taxon>Streptomycetaceae</taxon>
        <taxon>Streptodolium</taxon>
    </lineage>
</organism>
<dbReference type="SMART" id="SM00825">
    <property type="entry name" value="PKS_KS"/>
    <property type="match status" value="1"/>
</dbReference>
<protein>
    <submittedName>
        <fullName evidence="5">Beta-ketoacyl synthase N-terminal-like domain-containing protein</fullName>
    </submittedName>
</protein>
<feature type="domain" description="Ketosynthase family 3 (KS3)" evidence="4">
    <location>
        <begin position="8"/>
        <end position="397"/>
    </location>
</feature>
<dbReference type="Pfam" id="PF02801">
    <property type="entry name" value="Ketoacyl-synt_C"/>
    <property type="match status" value="1"/>
</dbReference>
<dbReference type="PROSITE" id="PS52004">
    <property type="entry name" value="KS3_2"/>
    <property type="match status" value="1"/>
</dbReference>
<evidence type="ECO:0000256" key="1">
    <source>
        <dbReference type="ARBA" id="ARBA00008467"/>
    </source>
</evidence>
<accession>A0ABV3DQE6</accession>
<reference evidence="5 6" key="1">
    <citation type="submission" date="2024-06" db="EMBL/GenBank/DDBJ databases">
        <title>The Natural Products Discovery Center: Release of the First 8490 Sequenced Strains for Exploring Actinobacteria Biosynthetic Diversity.</title>
        <authorList>
            <person name="Kalkreuter E."/>
            <person name="Kautsar S.A."/>
            <person name="Yang D."/>
            <person name="Bader C.D."/>
            <person name="Teijaro C.N."/>
            <person name="Fluegel L."/>
            <person name="Davis C.M."/>
            <person name="Simpson J.R."/>
            <person name="Lauterbach L."/>
            <person name="Steele A.D."/>
            <person name="Gui C."/>
            <person name="Meng S."/>
            <person name="Li G."/>
            <person name="Viehrig K."/>
            <person name="Ye F."/>
            <person name="Su P."/>
            <person name="Kiefer A.F."/>
            <person name="Nichols A."/>
            <person name="Cepeda A.J."/>
            <person name="Yan W."/>
            <person name="Fan B."/>
            <person name="Jiang Y."/>
            <person name="Adhikari A."/>
            <person name="Zheng C.-J."/>
            <person name="Schuster L."/>
            <person name="Cowan T.M."/>
            <person name="Smanski M.J."/>
            <person name="Chevrette M.G."/>
            <person name="De Carvalho L.P.S."/>
            <person name="Shen B."/>
        </authorList>
    </citation>
    <scope>NUCLEOTIDE SEQUENCE [LARGE SCALE GENOMIC DNA]</scope>
    <source>
        <strain evidence="5 6">NPDC048946</strain>
    </source>
</reference>
<dbReference type="InterPro" id="IPR014031">
    <property type="entry name" value="Ketoacyl_synth_C"/>
</dbReference>
<dbReference type="Pfam" id="PF00109">
    <property type="entry name" value="ketoacyl-synt"/>
    <property type="match status" value="1"/>
</dbReference>
<keyword evidence="6" id="KW-1185">Reference proteome</keyword>
<evidence type="ECO:0000313" key="6">
    <source>
        <dbReference type="Proteomes" id="UP001551482"/>
    </source>
</evidence>
<evidence type="ECO:0000256" key="2">
    <source>
        <dbReference type="ARBA" id="ARBA00022679"/>
    </source>
</evidence>
<keyword evidence="2 3" id="KW-0808">Transferase</keyword>
<evidence type="ECO:0000259" key="4">
    <source>
        <dbReference type="PROSITE" id="PS52004"/>
    </source>
</evidence>
<evidence type="ECO:0000256" key="3">
    <source>
        <dbReference type="RuleBase" id="RU003694"/>
    </source>
</evidence>
<comment type="similarity">
    <text evidence="1 3">Belongs to the thiolase-like superfamily. Beta-ketoacyl-ACP synthases family.</text>
</comment>
<comment type="caution">
    <text evidence="5">The sequence shown here is derived from an EMBL/GenBank/DDBJ whole genome shotgun (WGS) entry which is preliminary data.</text>
</comment>
<dbReference type="RefSeq" id="WP_358358466.1">
    <property type="nucleotide sequence ID" value="NZ_JBEZFP010000079.1"/>
</dbReference>
<proteinExistence type="inferred from homology"/>
<dbReference type="InterPro" id="IPR014030">
    <property type="entry name" value="Ketoacyl_synth_N"/>
</dbReference>
<dbReference type="SUPFAM" id="SSF53901">
    <property type="entry name" value="Thiolase-like"/>
    <property type="match status" value="2"/>
</dbReference>
<dbReference type="Gene3D" id="3.40.47.10">
    <property type="match status" value="1"/>
</dbReference>
<gene>
    <name evidence="5" type="ORF">AB0C36_26685</name>
</gene>
<evidence type="ECO:0000313" key="5">
    <source>
        <dbReference type="EMBL" id="MEU8137089.1"/>
    </source>
</evidence>
<dbReference type="InterPro" id="IPR020841">
    <property type="entry name" value="PKS_Beta-ketoAc_synthase_dom"/>
</dbReference>
<dbReference type="PANTHER" id="PTHR11712">
    <property type="entry name" value="POLYKETIDE SYNTHASE-RELATED"/>
    <property type="match status" value="1"/>
</dbReference>
<name>A0ABV3DQE6_9ACTN</name>
<sequence length="403" mass="41274">MTAANADDRRVVVTGLGAVSCLGAGVPAYWSGLVAGGTSTREVELRHMNMRATRMYLVPDAAVPDRPRSQGGVPLGRVPRMAVAAAFEALADAGIGAPERAGMPVVMGAEMGNASVQEEQRGVSGAGRPPWTPLAVAAAAVGGAIGSRRSNISVGNACSSGGYALGVALDIIRSGEAPAVLVGGADGITRVGMGGLDRLGAVDPRDCRPFALDRSGTVFADGAAMLVLESAAHAERRGAVVHAELAGVAWSCDAYHLTSPDPEAAQLVRAMGEALADAGLRPDRIGCVLPHATGTPVNDAVETLALRRVFGELRHKIPHFALKALVGHNSSAAAVFACLTAVLMVARGQIPANAPVRQDPACDVWLPQEGTLRLEHPAVLVNTCAFGGNNSSFVLTGERGWTA</sequence>